<accession>U2RRY0</accession>
<gene>
    <name evidence="2" type="ORF">N136_02325</name>
</gene>
<comment type="caution">
    <text evidence="2">The sequence shown here is derived from an EMBL/GenBank/DDBJ whole genome shotgun (WGS) entry which is preliminary data.</text>
</comment>
<dbReference type="AlphaFoldDB" id="U2RRY0"/>
<dbReference type="Proteomes" id="UP000016605">
    <property type="component" value="Unassembled WGS sequence"/>
</dbReference>
<dbReference type="HOGENOM" id="CLU_3262317_0_0_11"/>
<evidence type="ECO:0000313" key="2">
    <source>
        <dbReference type="EMBL" id="ERK71319.1"/>
    </source>
</evidence>
<feature type="compositionally biased region" description="Polar residues" evidence="1">
    <location>
        <begin position="33"/>
        <end position="42"/>
    </location>
</feature>
<organism evidence="2 3">
    <name type="scientific">Leifsonia aquatica ATCC 14665</name>
    <dbReference type="NCBI Taxonomy" id="1358026"/>
    <lineage>
        <taxon>Bacteria</taxon>
        <taxon>Bacillati</taxon>
        <taxon>Actinomycetota</taxon>
        <taxon>Actinomycetes</taxon>
        <taxon>Micrococcales</taxon>
        <taxon>Microbacteriaceae</taxon>
        <taxon>Leifsonia</taxon>
    </lineage>
</organism>
<evidence type="ECO:0000256" key="1">
    <source>
        <dbReference type="SAM" id="MobiDB-lite"/>
    </source>
</evidence>
<protein>
    <submittedName>
        <fullName evidence="2">Uncharacterized protein</fullName>
    </submittedName>
</protein>
<dbReference type="EMBL" id="AWVQ01000300">
    <property type="protein sequence ID" value="ERK71319.1"/>
    <property type="molecule type" value="Genomic_DNA"/>
</dbReference>
<reference evidence="2 3" key="1">
    <citation type="submission" date="2013-08" db="EMBL/GenBank/DDBJ databases">
        <authorList>
            <person name="Weinstock G."/>
            <person name="Sodergren E."/>
            <person name="Wylie T."/>
            <person name="Fulton L."/>
            <person name="Fulton R."/>
            <person name="Fronick C."/>
            <person name="O'Laughlin M."/>
            <person name="Godfrey J."/>
            <person name="Miner T."/>
            <person name="Herter B."/>
            <person name="Appelbaum E."/>
            <person name="Cordes M."/>
            <person name="Lek S."/>
            <person name="Wollam A."/>
            <person name="Pepin K.H."/>
            <person name="Palsikar V.B."/>
            <person name="Mitreva M."/>
            <person name="Wilson R.K."/>
        </authorList>
    </citation>
    <scope>NUCLEOTIDE SEQUENCE [LARGE SCALE GENOMIC DNA]</scope>
    <source>
        <strain evidence="2 3">ATCC 14665</strain>
    </source>
</reference>
<name>U2RRY0_LEIAQ</name>
<sequence length="42" mass="4133">AELAALRADLLDGLGIDRHGNAHAGSVTAGGRMSSTAEASLV</sequence>
<proteinExistence type="predicted"/>
<feature type="region of interest" description="Disordered" evidence="1">
    <location>
        <begin position="19"/>
        <end position="42"/>
    </location>
</feature>
<evidence type="ECO:0000313" key="3">
    <source>
        <dbReference type="Proteomes" id="UP000016605"/>
    </source>
</evidence>
<feature type="non-terminal residue" evidence="2">
    <location>
        <position position="1"/>
    </location>
</feature>